<feature type="region of interest" description="Disordered" evidence="1">
    <location>
        <begin position="1"/>
        <end position="23"/>
    </location>
</feature>
<evidence type="ECO:0000256" key="2">
    <source>
        <dbReference type="SAM" id="Phobius"/>
    </source>
</evidence>
<comment type="caution">
    <text evidence="3">The sequence shown here is derived from an EMBL/GenBank/DDBJ whole genome shotgun (WGS) entry which is preliminary data.</text>
</comment>
<organism evidence="3">
    <name type="scientific">mine drainage metagenome</name>
    <dbReference type="NCBI Taxonomy" id="410659"/>
    <lineage>
        <taxon>unclassified sequences</taxon>
        <taxon>metagenomes</taxon>
        <taxon>ecological metagenomes</taxon>
    </lineage>
</organism>
<evidence type="ECO:0000313" key="3">
    <source>
        <dbReference type="EMBL" id="OIQ84305.1"/>
    </source>
</evidence>
<dbReference type="EMBL" id="MLJW01000628">
    <property type="protein sequence ID" value="OIQ84305.1"/>
    <property type="molecule type" value="Genomic_DNA"/>
</dbReference>
<keyword evidence="2" id="KW-1133">Transmembrane helix</keyword>
<feature type="transmembrane region" description="Helical" evidence="2">
    <location>
        <begin position="247"/>
        <end position="268"/>
    </location>
</feature>
<reference evidence="3" key="1">
    <citation type="submission" date="2016-10" db="EMBL/GenBank/DDBJ databases">
        <title>Sequence of Gallionella enrichment culture.</title>
        <authorList>
            <person name="Poehlein A."/>
            <person name="Muehling M."/>
            <person name="Daniel R."/>
        </authorList>
    </citation>
    <scope>NUCLEOTIDE SEQUENCE</scope>
</reference>
<keyword evidence="2" id="KW-0472">Membrane</keyword>
<protein>
    <submittedName>
        <fullName evidence="3">ABC-2 family transporter protein</fullName>
    </submittedName>
</protein>
<feature type="transmembrane region" description="Helical" evidence="2">
    <location>
        <begin position="196"/>
        <end position="217"/>
    </location>
</feature>
<feature type="transmembrane region" description="Helical" evidence="2">
    <location>
        <begin position="38"/>
        <end position="57"/>
    </location>
</feature>
<sequence>MSAIAPTFASTVRPDHRPGPTGVARSEWTKIRSLRSTFWTLLVTAGLTIGLGSLFALGRTSGREPIGPAFNAAGFPFNALFLSQLAIGVLGVLIVTAEYSSGMIRTTFTAVPQRGLLLAIKATVFGVVTFVVAAVTTFVTFFASQWILNRDTRHLGVSLTSPNALRIVVGAALYLTLCGLLGVGLGALLRSTPAAITTLAGLLFILPIMMNFLPVSWHRDAIAQWLPSNAGFQIIEKTAQPLQFTPWVGLAVFAGWVAVTFAAALVLLRRRDV</sequence>
<evidence type="ECO:0000256" key="1">
    <source>
        <dbReference type="SAM" id="MobiDB-lite"/>
    </source>
</evidence>
<dbReference type="PANTHER" id="PTHR37305:SF1">
    <property type="entry name" value="MEMBRANE PROTEIN"/>
    <property type="match status" value="1"/>
</dbReference>
<gene>
    <name evidence="3" type="ORF">GALL_338720</name>
</gene>
<feature type="transmembrane region" description="Helical" evidence="2">
    <location>
        <begin position="118"/>
        <end position="147"/>
    </location>
</feature>
<dbReference type="PANTHER" id="PTHR37305">
    <property type="entry name" value="INTEGRAL MEMBRANE PROTEIN-RELATED"/>
    <property type="match status" value="1"/>
</dbReference>
<feature type="transmembrane region" description="Helical" evidence="2">
    <location>
        <begin position="167"/>
        <end position="189"/>
    </location>
</feature>
<dbReference type="AlphaFoldDB" id="A0A1J5QL88"/>
<keyword evidence="2" id="KW-0812">Transmembrane</keyword>
<accession>A0A1J5QL88</accession>
<feature type="transmembrane region" description="Helical" evidence="2">
    <location>
        <begin position="77"/>
        <end position="97"/>
    </location>
</feature>
<proteinExistence type="predicted"/>
<name>A0A1J5QL88_9ZZZZ</name>